<dbReference type="InterPro" id="IPR000297">
    <property type="entry name" value="PPIase_PpiC"/>
</dbReference>
<dbReference type="EMBL" id="QWLV01000010">
    <property type="protein sequence ID" value="RHW16399.1"/>
    <property type="molecule type" value="Genomic_DNA"/>
</dbReference>
<evidence type="ECO:0000256" key="4">
    <source>
        <dbReference type="ARBA" id="ARBA00031484"/>
    </source>
</evidence>
<dbReference type="GO" id="GO:0003755">
    <property type="term" value="F:peptidyl-prolyl cis-trans isomerase activity"/>
    <property type="evidence" value="ECO:0007669"/>
    <property type="project" value="UniProtKB-KW"/>
</dbReference>
<evidence type="ECO:0000256" key="6">
    <source>
        <dbReference type="SAM" id="SignalP"/>
    </source>
</evidence>
<dbReference type="PANTHER" id="PTHR47637:SF1">
    <property type="entry name" value="CHAPERONE SURA"/>
    <property type="match status" value="1"/>
</dbReference>
<keyword evidence="5 8" id="KW-0413">Isomerase</keyword>
<dbReference type="PANTHER" id="PTHR47637">
    <property type="entry name" value="CHAPERONE SURA"/>
    <property type="match status" value="1"/>
</dbReference>
<evidence type="ECO:0000256" key="3">
    <source>
        <dbReference type="ARBA" id="ARBA00030642"/>
    </source>
</evidence>
<organism evidence="8 9">
    <name type="scientific">Sphingomonas gilva</name>
    <dbReference type="NCBI Taxonomy" id="2305907"/>
    <lineage>
        <taxon>Bacteria</taxon>
        <taxon>Pseudomonadati</taxon>
        <taxon>Pseudomonadota</taxon>
        <taxon>Alphaproteobacteria</taxon>
        <taxon>Sphingomonadales</taxon>
        <taxon>Sphingomonadaceae</taxon>
        <taxon>Sphingomonas</taxon>
    </lineage>
</organism>
<proteinExistence type="predicted"/>
<evidence type="ECO:0000313" key="9">
    <source>
        <dbReference type="Proteomes" id="UP000266693"/>
    </source>
</evidence>
<evidence type="ECO:0000256" key="5">
    <source>
        <dbReference type="PROSITE-ProRule" id="PRU00278"/>
    </source>
</evidence>
<dbReference type="PROSITE" id="PS50198">
    <property type="entry name" value="PPIC_PPIASE_2"/>
    <property type="match status" value="1"/>
</dbReference>
<dbReference type="SUPFAM" id="SSF109998">
    <property type="entry name" value="Triger factor/SurA peptide-binding domain-like"/>
    <property type="match status" value="1"/>
</dbReference>
<feature type="chain" id="PRO_5017478631" description="Parvulin-like PPIase" evidence="6">
    <location>
        <begin position="41"/>
        <end position="465"/>
    </location>
</feature>
<dbReference type="Gene3D" id="1.10.4030.10">
    <property type="entry name" value="Porin chaperone SurA, peptide-binding domain"/>
    <property type="match status" value="1"/>
</dbReference>
<name>A0A396RK52_9SPHN</name>
<protein>
    <recommendedName>
        <fullName evidence="1">Parvulin-like PPIase</fullName>
    </recommendedName>
    <alternativeName>
        <fullName evidence="3">Peptidyl-prolyl cis-trans isomerase plp</fullName>
    </alternativeName>
    <alternativeName>
        <fullName evidence="4">Rotamase plp</fullName>
    </alternativeName>
</protein>
<gene>
    <name evidence="8" type="ORF">D1610_16345</name>
</gene>
<keyword evidence="5" id="KW-0697">Rotamase</keyword>
<dbReference type="Pfam" id="PF00639">
    <property type="entry name" value="Rotamase"/>
    <property type="match status" value="1"/>
</dbReference>
<dbReference type="OrthoDB" id="9791746at2"/>
<dbReference type="InterPro" id="IPR046357">
    <property type="entry name" value="PPIase_dom_sf"/>
</dbReference>
<accession>A0A396RK52</accession>
<keyword evidence="2 6" id="KW-0732">Signal</keyword>
<feature type="signal peptide" evidence="6">
    <location>
        <begin position="1"/>
        <end position="40"/>
    </location>
</feature>
<dbReference type="Gene3D" id="3.10.50.40">
    <property type="match status" value="1"/>
</dbReference>
<dbReference type="SUPFAM" id="SSF54534">
    <property type="entry name" value="FKBP-like"/>
    <property type="match status" value="2"/>
</dbReference>
<dbReference type="InterPro" id="IPR050280">
    <property type="entry name" value="OMP_Chaperone_SurA"/>
</dbReference>
<dbReference type="Pfam" id="PF13624">
    <property type="entry name" value="SurA_N_3"/>
    <property type="match status" value="1"/>
</dbReference>
<evidence type="ECO:0000313" key="8">
    <source>
        <dbReference type="EMBL" id="RHW16399.1"/>
    </source>
</evidence>
<evidence type="ECO:0000256" key="2">
    <source>
        <dbReference type="ARBA" id="ARBA00022729"/>
    </source>
</evidence>
<dbReference type="RefSeq" id="WP_118865266.1">
    <property type="nucleotide sequence ID" value="NZ_QWLV01000010.1"/>
</dbReference>
<keyword evidence="9" id="KW-1185">Reference proteome</keyword>
<dbReference type="InterPro" id="IPR027304">
    <property type="entry name" value="Trigger_fact/SurA_dom_sf"/>
</dbReference>
<dbReference type="AlphaFoldDB" id="A0A396RK52"/>
<evidence type="ECO:0000256" key="1">
    <source>
        <dbReference type="ARBA" id="ARBA00018370"/>
    </source>
</evidence>
<comment type="caution">
    <text evidence="8">The sequence shown here is derived from an EMBL/GenBank/DDBJ whole genome shotgun (WGS) entry which is preliminary data.</text>
</comment>
<evidence type="ECO:0000259" key="7">
    <source>
        <dbReference type="PROSITE" id="PS50198"/>
    </source>
</evidence>
<sequence>MGRRCICAVEEVALKNIAKSPRARLALGALGLILAGAAVAQTAPAPQDDVPPPTNLNLPENPTIFGKQDPNVRKATAIVNGELITGTDVDHRLALVVAANQGQVPPDELERLRLQVVRNLIDETLQIQEAKANEIEVTQQEIDQGYARVARSFQRTPAQFDEFLRQQNSSPKSLKRQIEGELAWQRLLSRQITPFVNVADEEVQSIIARLNASKGTAEYRLGEIFLSGTPDTMEQTVANAQRIIEQLKNGGSFATYARQFSEASTAAVGGDLGWIRAAQLPEQLASAAQELQVGQVAGPIPLPGGVSILLKVDERQILTADPRDAVLSLRQMSIAFPAGTTEAQATQRASQFASAIQSLQGCGRVDEVAKTLGATVVDNDSVRVRDLPPQLQDIMLGMQIGQATPPFGSPTEGVRTLVLCGRDDAQVASAPSFDQVMGQLEEERTNRRAQRYLRDLRRDAVVDYR</sequence>
<feature type="domain" description="PpiC" evidence="7">
    <location>
        <begin position="216"/>
        <end position="313"/>
    </location>
</feature>
<reference evidence="8 9" key="1">
    <citation type="submission" date="2018-08" db="EMBL/GenBank/DDBJ databases">
        <title>The multiple taxonomic identification of Sphingomonas gilva.</title>
        <authorList>
            <person name="Zhu D."/>
            <person name="Zheng S."/>
        </authorList>
    </citation>
    <scope>NUCLEOTIDE SEQUENCE [LARGE SCALE GENOMIC DNA]</scope>
    <source>
        <strain evidence="8 9">ZDH117</strain>
    </source>
</reference>
<dbReference type="Proteomes" id="UP000266693">
    <property type="component" value="Unassembled WGS sequence"/>
</dbReference>